<evidence type="ECO:0000256" key="5">
    <source>
        <dbReference type="ARBA" id="ARBA00014889"/>
    </source>
</evidence>
<dbReference type="EC" id="3.5.1.9" evidence="4"/>
<evidence type="ECO:0000313" key="12">
    <source>
        <dbReference type="EMBL" id="RBP07665.1"/>
    </source>
</evidence>
<dbReference type="Proteomes" id="UP000252118">
    <property type="component" value="Unassembled WGS sequence"/>
</dbReference>
<dbReference type="SUPFAM" id="SSF102198">
    <property type="entry name" value="Putative cyclase"/>
    <property type="match status" value="1"/>
</dbReference>
<protein>
    <recommendedName>
        <fullName evidence="5">Kynurenine formamidase</fullName>
        <ecNumber evidence="4">3.5.1.9</ecNumber>
    </recommendedName>
</protein>
<gene>
    <name evidence="12" type="ORF">DET59_10130</name>
</gene>
<dbReference type="InterPro" id="IPR037175">
    <property type="entry name" value="KFase_sf"/>
</dbReference>
<dbReference type="EMBL" id="QNRJ01000001">
    <property type="protein sequence ID" value="RBP07665.1"/>
    <property type="molecule type" value="Genomic_DNA"/>
</dbReference>
<keyword evidence="7" id="KW-0378">Hydrolase</keyword>
<comment type="subunit">
    <text evidence="3">Homodimer.</text>
</comment>
<evidence type="ECO:0000256" key="4">
    <source>
        <dbReference type="ARBA" id="ARBA00012930"/>
    </source>
</evidence>
<name>A0A366F1T0_9BACI</name>
<dbReference type="PANTHER" id="PTHR31118">
    <property type="entry name" value="CYCLASE-LIKE PROTEIN 2"/>
    <property type="match status" value="1"/>
</dbReference>
<evidence type="ECO:0000256" key="3">
    <source>
        <dbReference type="ARBA" id="ARBA00011738"/>
    </source>
</evidence>
<comment type="pathway">
    <text evidence="11">Amino-acid degradation; L-tryptophan degradation via kynurenine pathway; L-kynurenine from L-tryptophan: step 2/2.</text>
</comment>
<dbReference type="FunFam" id="3.50.30.50:FF:000001">
    <property type="entry name" value="Kynurenine formamidase"/>
    <property type="match status" value="1"/>
</dbReference>
<accession>A0A366F1T0</accession>
<keyword evidence="6" id="KW-0479">Metal-binding</keyword>
<keyword evidence="8" id="KW-0862">Zinc</keyword>
<evidence type="ECO:0000256" key="11">
    <source>
        <dbReference type="ARBA" id="ARBA00060547"/>
    </source>
</evidence>
<dbReference type="GO" id="GO:0019441">
    <property type="term" value="P:L-tryptophan catabolic process to kynurenine"/>
    <property type="evidence" value="ECO:0007669"/>
    <property type="project" value="InterPro"/>
</dbReference>
<evidence type="ECO:0000313" key="13">
    <source>
        <dbReference type="Proteomes" id="UP000252118"/>
    </source>
</evidence>
<dbReference type="InterPro" id="IPR007325">
    <property type="entry name" value="KFase/CYL"/>
</dbReference>
<dbReference type="GO" id="GO:0004061">
    <property type="term" value="F:arylformamidase activity"/>
    <property type="evidence" value="ECO:0007669"/>
    <property type="project" value="UniProtKB-EC"/>
</dbReference>
<dbReference type="Gene3D" id="3.50.30.50">
    <property type="entry name" value="Putative cyclase"/>
    <property type="match status" value="1"/>
</dbReference>
<dbReference type="PANTHER" id="PTHR31118:SF32">
    <property type="entry name" value="KYNURENINE FORMAMIDASE"/>
    <property type="match status" value="1"/>
</dbReference>
<evidence type="ECO:0000256" key="1">
    <source>
        <dbReference type="ARBA" id="ARBA00001947"/>
    </source>
</evidence>
<comment type="function">
    <text evidence="2">Catalyzes the hydrolysis of N-formyl-L-kynurenine to L-kynurenine, the second step in the kynurenine pathway of tryptophan degradation.</text>
</comment>
<evidence type="ECO:0000256" key="2">
    <source>
        <dbReference type="ARBA" id="ARBA00002204"/>
    </source>
</evidence>
<proteinExistence type="predicted"/>
<reference evidence="12 13" key="1">
    <citation type="submission" date="2018-06" db="EMBL/GenBank/DDBJ databases">
        <title>Freshwater and sediment microbial communities from various areas in North America, analyzing microbe dynamics in response to fracking.</title>
        <authorList>
            <person name="Lamendella R."/>
        </authorList>
    </citation>
    <scope>NUCLEOTIDE SEQUENCE [LARGE SCALE GENOMIC DNA]</scope>
    <source>
        <strain evidence="12 13">97B</strain>
    </source>
</reference>
<sequence length="206" mass="22966">MKIYDVTAPIFNGMPVYKNKPEKQPTIDTKTNGHVTESRISMDVHTGTHVDAPLHMINDGETIETIDIEQLVRPVKVFDLTKVDEKISLKDIEGLEIEENDFILFKTKNSWDTEFNFEFIYVAEDAAAYLADKKISGVGIDALGIERAQEGHPTHRSLMGSGVIIMEGLQLKDVEAGQYFMVAAPLKIDNTDASPARVLLFDELIG</sequence>
<evidence type="ECO:0000256" key="6">
    <source>
        <dbReference type="ARBA" id="ARBA00022723"/>
    </source>
</evidence>
<comment type="caution">
    <text evidence="12">The sequence shown here is derived from an EMBL/GenBank/DDBJ whole genome shotgun (WGS) entry which is preliminary data.</text>
</comment>
<comment type="cofactor">
    <cofactor evidence="1">
        <name>Zn(2+)</name>
        <dbReference type="ChEBI" id="CHEBI:29105"/>
    </cofactor>
</comment>
<evidence type="ECO:0000256" key="9">
    <source>
        <dbReference type="ARBA" id="ARBA00023079"/>
    </source>
</evidence>
<evidence type="ECO:0000256" key="7">
    <source>
        <dbReference type="ARBA" id="ARBA00022801"/>
    </source>
</evidence>
<dbReference type="Pfam" id="PF04199">
    <property type="entry name" value="Cyclase"/>
    <property type="match status" value="1"/>
</dbReference>
<dbReference type="AlphaFoldDB" id="A0A366F1T0"/>
<dbReference type="OrthoDB" id="9796085at2"/>
<dbReference type="RefSeq" id="WP_113967551.1">
    <property type="nucleotide sequence ID" value="NZ_QNRJ01000001.1"/>
</dbReference>
<keyword evidence="9" id="KW-0823">Tryptophan catabolism</keyword>
<organism evidence="12 13">
    <name type="scientific">Rossellomorea aquimaris</name>
    <dbReference type="NCBI Taxonomy" id="189382"/>
    <lineage>
        <taxon>Bacteria</taxon>
        <taxon>Bacillati</taxon>
        <taxon>Bacillota</taxon>
        <taxon>Bacilli</taxon>
        <taxon>Bacillales</taxon>
        <taxon>Bacillaceae</taxon>
        <taxon>Rossellomorea</taxon>
    </lineage>
</organism>
<comment type="catalytic activity">
    <reaction evidence="10">
        <text>N-formyl-L-kynurenine + H2O = L-kynurenine + formate + H(+)</text>
        <dbReference type="Rhea" id="RHEA:13009"/>
        <dbReference type="ChEBI" id="CHEBI:15377"/>
        <dbReference type="ChEBI" id="CHEBI:15378"/>
        <dbReference type="ChEBI" id="CHEBI:15740"/>
        <dbReference type="ChEBI" id="CHEBI:57959"/>
        <dbReference type="ChEBI" id="CHEBI:58629"/>
        <dbReference type="EC" id="3.5.1.9"/>
    </reaction>
</comment>
<dbReference type="GO" id="GO:0046872">
    <property type="term" value="F:metal ion binding"/>
    <property type="evidence" value="ECO:0007669"/>
    <property type="project" value="UniProtKB-KW"/>
</dbReference>
<evidence type="ECO:0000256" key="8">
    <source>
        <dbReference type="ARBA" id="ARBA00022833"/>
    </source>
</evidence>
<evidence type="ECO:0000256" key="10">
    <source>
        <dbReference type="ARBA" id="ARBA00048496"/>
    </source>
</evidence>